<gene>
    <name evidence="3" type="ORF">HPE63_00030</name>
</gene>
<dbReference type="PANTHER" id="PTHR11461">
    <property type="entry name" value="SERINE PROTEASE INHIBITOR, SERPIN"/>
    <property type="match status" value="1"/>
</dbReference>
<feature type="domain" description="Serpin" evidence="2">
    <location>
        <begin position="49"/>
        <end position="399"/>
    </location>
</feature>
<evidence type="ECO:0000259" key="2">
    <source>
        <dbReference type="SMART" id="SM00093"/>
    </source>
</evidence>
<dbReference type="InterPro" id="IPR036186">
    <property type="entry name" value="Serpin_sf"/>
</dbReference>
<dbReference type="RefSeq" id="WP_188312185.1">
    <property type="nucleotide sequence ID" value="NZ_JABTCG010000001.1"/>
</dbReference>
<dbReference type="PROSITE" id="PS51257">
    <property type="entry name" value="PROKAR_LIPOPROTEIN"/>
    <property type="match status" value="1"/>
</dbReference>
<dbReference type="Gene3D" id="3.30.497.10">
    <property type="entry name" value="Antithrombin, subunit I, domain 2"/>
    <property type="match status" value="1"/>
</dbReference>
<proteinExistence type="inferred from homology"/>
<dbReference type="InterPro" id="IPR000215">
    <property type="entry name" value="Serpin_fam"/>
</dbReference>
<dbReference type="CDD" id="cd19588">
    <property type="entry name" value="serpin_miropin-like"/>
    <property type="match status" value="1"/>
</dbReference>
<evidence type="ECO:0000256" key="1">
    <source>
        <dbReference type="RuleBase" id="RU000411"/>
    </source>
</evidence>
<organism evidence="3 4">
    <name type="scientific">Maribacter arenosus</name>
    <dbReference type="NCBI Taxonomy" id="1854708"/>
    <lineage>
        <taxon>Bacteria</taxon>
        <taxon>Pseudomonadati</taxon>
        <taxon>Bacteroidota</taxon>
        <taxon>Flavobacteriia</taxon>
        <taxon>Flavobacteriales</taxon>
        <taxon>Flavobacteriaceae</taxon>
        <taxon>Maribacter</taxon>
    </lineage>
</organism>
<accession>A0ABR7V633</accession>
<dbReference type="SMART" id="SM00093">
    <property type="entry name" value="SERPIN"/>
    <property type="match status" value="1"/>
</dbReference>
<name>A0ABR7V633_9FLAO</name>
<protein>
    <submittedName>
        <fullName evidence="3">Serpin family protein</fullName>
    </submittedName>
</protein>
<dbReference type="Proteomes" id="UP000598350">
    <property type="component" value="Unassembled WGS sequence"/>
</dbReference>
<evidence type="ECO:0000313" key="4">
    <source>
        <dbReference type="Proteomes" id="UP000598350"/>
    </source>
</evidence>
<comment type="similarity">
    <text evidence="1">Belongs to the serpin family.</text>
</comment>
<comment type="caution">
    <text evidence="3">The sequence shown here is derived from an EMBL/GenBank/DDBJ whole genome shotgun (WGS) entry which is preliminary data.</text>
</comment>
<dbReference type="Pfam" id="PF00079">
    <property type="entry name" value="Serpin"/>
    <property type="match status" value="1"/>
</dbReference>
<reference evidence="3 4" key="1">
    <citation type="submission" date="2020-05" db="EMBL/GenBank/DDBJ databases">
        <title>The draft genome sequence of Maribacter arenosus CAU 1321.</title>
        <authorList>
            <person name="Mu L."/>
        </authorList>
    </citation>
    <scope>NUCLEOTIDE SEQUENCE [LARGE SCALE GENOMIC DNA]</scope>
    <source>
        <strain evidence="3 4">CAU 1321</strain>
    </source>
</reference>
<evidence type="ECO:0000313" key="3">
    <source>
        <dbReference type="EMBL" id="MBD0849037.1"/>
    </source>
</evidence>
<dbReference type="PANTHER" id="PTHR11461:SF211">
    <property type="entry name" value="GH10112P-RELATED"/>
    <property type="match status" value="1"/>
</dbReference>
<dbReference type="SUPFAM" id="SSF56574">
    <property type="entry name" value="Serpins"/>
    <property type="match status" value="1"/>
</dbReference>
<sequence>MKFKEVFLVTFMIFLASCSTSDDGDMGYDSELESAEAKAMVLTNNTFALDFFKEISKDGEAENYMVSPLSLSMALGMTYNGADGDTESAFGDVLGYEDVDGANKFNQKLMKSLMADGSGARLNLANAIWIRNDFPVERDFVAVNKTFYNAEVDNLDFSDVKAVEVVNKWAYDHTKGKIDKLIEEFDNSTVLFLANALYFKGTWKFEFKPSDTEQAAFHTSNGTAQVPMMAMSATVPHFTNDTFSSIILPYKNDRYQMAVFLPHEDFDTNDIVADLSMKNLGNWLERYTERGLDIKLPKFKKEYENELNDELANMGLGIAFSSNADFGKINSEALLRISKVFQKTFIEVNEEGTEAAAVTGVEIIMTSGTPSFVVNRPFLYMIRDSYTGSICFMGRVGRP</sequence>
<dbReference type="InterPro" id="IPR023796">
    <property type="entry name" value="Serpin_dom"/>
</dbReference>
<dbReference type="InterPro" id="IPR042185">
    <property type="entry name" value="Serpin_sf_2"/>
</dbReference>
<dbReference type="Gene3D" id="2.30.39.10">
    <property type="entry name" value="Alpha-1-antitrypsin, domain 1"/>
    <property type="match status" value="1"/>
</dbReference>
<dbReference type="InterPro" id="IPR023795">
    <property type="entry name" value="Serpin_CS"/>
</dbReference>
<dbReference type="InterPro" id="IPR042178">
    <property type="entry name" value="Serpin_sf_1"/>
</dbReference>
<dbReference type="PROSITE" id="PS00284">
    <property type="entry name" value="SERPIN"/>
    <property type="match status" value="1"/>
</dbReference>
<keyword evidence="4" id="KW-1185">Reference proteome</keyword>
<dbReference type="EMBL" id="JABTCG010000001">
    <property type="protein sequence ID" value="MBD0849037.1"/>
    <property type="molecule type" value="Genomic_DNA"/>
</dbReference>